<dbReference type="Proteomes" id="UP000305948">
    <property type="component" value="Unassembled WGS sequence"/>
</dbReference>
<proteinExistence type="predicted"/>
<dbReference type="InterPro" id="IPR001849">
    <property type="entry name" value="PH_domain"/>
</dbReference>
<feature type="region of interest" description="Disordered" evidence="3">
    <location>
        <begin position="1"/>
        <end position="195"/>
    </location>
</feature>
<feature type="compositionally biased region" description="Basic and acidic residues" evidence="3">
    <location>
        <begin position="591"/>
        <end position="602"/>
    </location>
</feature>
<feature type="region of interest" description="Disordered" evidence="3">
    <location>
        <begin position="208"/>
        <end position="374"/>
    </location>
</feature>
<feature type="compositionally biased region" description="Polar residues" evidence="3">
    <location>
        <begin position="39"/>
        <end position="60"/>
    </location>
</feature>
<feature type="region of interest" description="Disordered" evidence="3">
    <location>
        <begin position="1078"/>
        <end position="1128"/>
    </location>
</feature>
<feature type="compositionally biased region" description="Basic and acidic residues" evidence="3">
    <location>
        <begin position="621"/>
        <end position="639"/>
    </location>
</feature>
<gene>
    <name evidence="5" type="ORF">OE88DRAFT_1669083</name>
</gene>
<feature type="region of interest" description="Disordered" evidence="3">
    <location>
        <begin position="800"/>
        <end position="900"/>
    </location>
</feature>
<dbReference type="GO" id="GO:0005525">
    <property type="term" value="F:GTP binding"/>
    <property type="evidence" value="ECO:0007669"/>
    <property type="project" value="TreeGrafter"/>
</dbReference>
<dbReference type="Pfam" id="PF00169">
    <property type="entry name" value="PH"/>
    <property type="match status" value="1"/>
</dbReference>
<feature type="compositionally biased region" description="Basic and acidic residues" evidence="3">
    <location>
        <begin position="830"/>
        <end position="859"/>
    </location>
</feature>
<feature type="compositionally biased region" description="Polar residues" evidence="3">
    <location>
        <begin position="1103"/>
        <end position="1114"/>
    </location>
</feature>
<feature type="compositionally biased region" description="Low complexity" evidence="3">
    <location>
        <begin position="816"/>
        <end position="825"/>
    </location>
</feature>
<dbReference type="PANTHER" id="PTHR36100:SF1">
    <property type="entry name" value="BUD SITE SELECTION PROTEIN 4"/>
    <property type="match status" value="1"/>
</dbReference>
<feature type="compositionally biased region" description="Basic and acidic residues" evidence="3">
    <location>
        <begin position="313"/>
        <end position="346"/>
    </location>
</feature>
<feature type="domain" description="PH" evidence="4">
    <location>
        <begin position="1223"/>
        <end position="1330"/>
    </location>
</feature>
<dbReference type="STRING" id="5364.A0A5C3MJV9"/>
<keyword evidence="2" id="KW-0131">Cell cycle</keyword>
<evidence type="ECO:0000313" key="6">
    <source>
        <dbReference type="Proteomes" id="UP000305948"/>
    </source>
</evidence>
<evidence type="ECO:0000259" key="4">
    <source>
        <dbReference type="PROSITE" id="PS50003"/>
    </source>
</evidence>
<feature type="compositionally biased region" description="Low complexity" evidence="3">
    <location>
        <begin position="469"/>
        <end position="478"/>
    </location>
</feature>
<evidence type="ECO:0000256" key="3">
    <source>
        <dbReference type="SAM" id="MobiDB-lite"/>
    </source>
</evidence>
<feature type="region of interest" description="Disordered" evidence="3">
    <location>
        <begin position="403"/>
        <end position="687"/>
    </location>
</feature>
<evidence type="ECO:0000256" key="2">
    <source>
        <dbReference type="ARBA" id="ARBA00023306"/>
    </source>
</evidence>
<feature type="compositionally biased region" description="Low complexity" evidence="3">
    <location>
        <begin position="68"/>
        <end position="83"/>
    </location>
</feature>
<reference evidence="5 6" key="1">
    <citation type="journal article" date="2019" name="Nat. Ecol. Evol.">
        <title>Megaphylogeny resolves global patterns of mushroom evolution.</title>
        <authorList>
            <person name="Varga T."/>
            <person name="Krizsan K."/>
            <person name="Foldi C."/>
            <person name="Dima B."/>
            <person name="Sanchez-Garcia M."/>
            <person name="Sanchez-Ramirez S."/>
            <person name="Szollosi G.J."/>
            <person name="Szarkandi J.G."/>
            <person name="Papp V."/>
            <person name="Albert L."/>
            <person name="Andreopoulos W."/>
            <person name="Angelini C."/>
            <person name="Antonin V."/>
            <person name="Barry K.W."/>
            <person name="Bougher N.L."/>
            <person name="Buchanan P."/>
            <person name="Buyck B."/>
            <person name="Bense V."/>
            <person name="Catcheside P."/>
            <person name="Chovatia M."/>
            <person name="Cooper J."/>
            <person name="Damon W."/>
            <person name="Desjardin D."/>
            <person name="Finy P."/>
            <person name="Geml J."/>
            <person name="Haridas S."/>
            <person name="Hughes K."/>
            <person name="Justo A."/>
            <person name="Karasinski D."/>
            <person name="Kautmanova I."/>
            <person name="Kiss B."/>
            <person name="Kocsube S."/>
            <person name="Kotiranta H."/>
            <person name="LaButti K.M."/>
            <person name="Lechner B.E."/>
            <person name="Liimatainen K."/>
            <person name="Lipzen A."/>
            <person name="Lukacs Z."/>
            <person name="Mihaltcheva S."/>
            <person name="Morgado L.N."/>
            <person name="Niskanen T."/>
            <person name="Noordeloos M.E."/>
            <person name="Ohm R.A."/>
            <person name="Ortiz-Santana B."/>
            <person name="Ovrebo C."/>
            <person name="Racz N."/>
            <person name="Riley R."/>
            <person name="Savchenko A."/>
            <person name="Shiryaev A."/>
            <person name="Soop K."/>
            <person name="Spirin V."/>
            <person name="Szebenyi C."/>
            <person name="Tomsovsky M."/>
            <person name="Tulloss R.E."/>
            <person name="Uehling J."/>
            <person name="Grigoriev I.V."/>
            <person name="Vagvolgyi C."/>
            <person name="Papp T."/>
            <person name="Martin F.M."/>
            <person name="Miettinen O."/>
            <person name="Hibbett D.S."/>
            <person name="Nagy L.G."/>
        </authorList>
    </citation>
    <scope>NUCLEOTIDE SEQUENCE [LARGE SCALE GENOMIC DNA]</scope>
    <source>
        <strain evidence="5 6">OMC1185</strain>
    </source>
</reference>
<dbReference type="PROSITE" id="PS50003">
    <property type="entry name" value="PH_DOMAIN"/>
    <property type="match status" value="1"/>
</dbReference>
<dbReference type="InterPro" id="IPR011993">
    <property type="entry name" value="PH-like_dom_sf"/>
</dbReference>
<feature type="compositionally biased region" description="Polar residues" evidence="3">
    <location>
        <begin position="862"/>
        <end position="878"/>
    </location>
</feature>
<dbReference type="Gene3D" id="2.30.29.30">
    <property type="entry name" value="Pleckstrin-homology domain (PH domain)/Phosphotyrosine-binding domain (PTB)"/>
    <property type="match status" value="1"/>
</dbReference>
<feature type="compositionally biased region" description="Polar residues" evidence="3">
    <location>
        <begin position="447"/>
        <end position="456"/>
    </location>
</feature>
<keyword evidence="6" id="KW-1185">Reference proteome</keyword>
<feature type="compositionally biased region" description="Basic and acidic residues" evidence="3">
    <location>
        <begin position="548"/>
        <end position="569"/>
    </location>
</feature>
<organism evidence="5 6">
    <name type="scientific">Heliocybe sulcata</name>
    <dbReference type="NCBI Taxonomy" id="5364"/>
    <lineage>
        <taxon>Eukaryota</taxon>
        <taxon>Fungi</taxon>
        <taxon>Dikarya</taxon>
        <taxon>Basidiomycota</taxon>
        <taxon>Agaricomycotina</taxon>
        <taxon>Agaricomycetes</taxon>
        <taxon>Gloeophyllales</taxon>
        <taxon>Gloeophyllaceae</taxon>
        <taxon>Heliocybe</taxon>
    </lineage>
</organism>
<keyword evidence="1" id="KW-0132">Cell division</keyword>
<feature type="compositionally biased region" description="Acidic residues" evidence="3">
    <location>
        <begin position="219"/>
        <end position="237"/>
    </location>
</feature>
<feature type="compositionally biased region" description="Basic and acidic residues" evidence="3">
    <location>
        <begin position="427"/>
        <end position="436"/>
    </location>
</feature>
<dbReference type="InterPro" id="IPR052007">
    <property type="entry name" value="Bud4"/>
</dbReference>
<sequence>MSAFSPPAGDGVTPLRIAKRGSPQPQPSETRLERIQLARRTSSSYKAVRNNNLVSNSPFKSQIPLPTLSRPSNLASSSSTPTRRVSGEKRPRPLSMTEPAEEDAPDKKRASQGIERLAEREQVSKSPFKQRSASAEPDASPPPLAPPTLSVDTTTAAGSQSGASPRSALVSRRLHGPRSSDGQGSVSGKRQRRKTVTFNECCDVVEFDQLSIELRDDDPFYSEGSGGDEEDEDDEYGDGPQVDLNNFDLSREYDPAEHTPMATSPLPLDMEDEDGTASGRPQYHDRGFSHPDEARKSLSREGTPQMDAITFKEYGEHVDGHSISDDYDEHEHINIEVEQPHPDEYIPHTTSTPPLPIDRATRSPLPDVKDEPDLDPIELSFISSSSLDPANLSVGLTEVSLSGLEEELGIPRRLGDETGTPPRSPRRSFERERRPSIDLAPVAPLRLSTSPGNSPRSPRGALPIPPSPGASASRGSSAPPSPLRTNAAPPGSLGAHNSPAPPSPLGRRGSPAVPSPLARVASPPSYFNGGGSGRMSPFNRGEAGSPFGREEAGDSGRRSPRISRDEVQRRLYRRSMESPLGDAPLISLAGDVKDREGDEVWIKETSSGFPDADANSVDTMESSRDDAHLDNNGKKVTREDTEEMEVAEEKQAVELESSQMRRQDNPTYDGVMSIDPDPQAIDPPRPLLPKRAHTLDEDLRGSLLTDVTPADDGPPVPGGEGLTTSLASMRLSEVSALDRLMEDVGAAEGMGTVVRVEALGEGVVSARFNEGTEEGRMEVNDAVETHRPDVGRAATDSALLAPSSFLSPRPGPPSRNPSTSSTASTLPGKDAIRTRHEMIIEKRREARRRDQGLSMDEGRGYPSSSRAGGYLSPSSAQLGQGLPGGVEARPGRKRSMSTNDATEMMELGLDVDVAEDGDELGESIDRSLRRRGGDLRAKYRVREHEGTIYASADVLGHNTSAGGLEDEEAWRAVRKPSDMNEYAKQIRELRAKDKSGKAYSKLFIKVLGVKNLKVPMPREPTVMTCTLNNGTHWVTTPELPLSANTVIAQEFELIEQDDLEITLILKVRRDRHIASMLQALTPPPPRPAPPPPPPASKGGLRSFFSTPKKTSQAAQRLKPPPPPPEPRIEENLARYLTRDCRLARAMITFNSVAKHCDTKLFESVFPLLGERLEIGMKVTELQIGEVMLQMFRLPALPGVPASKLPQSIQECHDGLRNIHWHKQTYFEGTLTQSGGDCTTWRRRPFRIIGANLVAFNDVTKRATATIDLKKALAVHDDEERTSSTASGDDSLLRMERSFRLVFPKNQEIIFFADTDEEKSKWLEVFRALVGRIPPNPLWAELIWQRQNEQSKQEGSVSRSPPTG</sequence>
<dbReference type="SMART" id="SM00233">
    <property type="entry name" value="PH"/>
    <property type="match status" value="1"/>
</dbReference>
<dbReference type="EMBL" id="ML213540">
    <property type="protein sequence ID" value="TFK45584.1"/>
    <property type="molecule type" value="Genomic_DNA"/>
</dbReference>
<dbReference type="GO" id="GO:0051301">
    <property type="term" value="P:cell division"/>
    <property type="evidence" value="ECO:0007669"/>
    <property type="project" value="UniProtKB-KW"/>
</dbReference>
<name>A0A5C3MJV9_9AGAM</name>
<protein>
    <recommendedName>
        <fullName evidence="4">PH domain-containing protein</fullName>
    </recommendedName>
</protein>
<evidence type="ECO:0000256" key="1">
    <source>
        <dbReference type="ARBA" id="ARBA00022618"/>
    </source>
</evidence>
<evidence type="ECO:0000313" key="5">
    <source>
        <dbReference type="EMBL" id="TFK45584.1"/>
    </source>
</evidence>
<dbReference type="SUPFAM" id="SSF50729">
    <property type="entry name" value="PH domain-like"/>
    <property type="match status" value="1"/>
</dbReference>
<feature type="compositionally biased region" description="Pro residues" evidence="3">
    <location>
        <begin position="1081"/>
        <end position="1095"/>
    </location>
</feature>
<feature type="compositionally biased region" description="Basic and acidic residues" evidence="3">
    <location>
        <begin position="282"/>
        <end position="299"/>
    </location>
</feature>
<accession>A0A5C3MJV9</accession>
<feature type="compositionally biased region" description="Basic and acidic residues" evidence="3">
    <location>
        <begin position="647"/>
        <end position="664"/>
    </location>
</feature>
<dbReference type="OrthoDB" id="2123378at2759"/>
<feature type="compositionally biased region" description="Polar residues" evidence="3">
    <location>
        <begin position="151"/>
        <end position="164"/>
    </location>
</feature>
<dbReference type="PANTHER" id="PTHR36100">
    <property type="entry name" value="BUD SITE SELECTION PROTEIN 4"/>
    <property type="match status" value="1"/>
</dbReference>